<accession>A0ABP9HSG4</accession>
<evidence type="ECO:0000256" key="2">
    <source>
        <dbReference type="ARBA" id="ARBA00022448"/>
    </source>
</evidence>
<evidence type="ECO:0000256" key="4">
    <source>
        <dbReference type="SAM" id="SignalP"/>
    </source>
</evidence>
<dbReference type="PANTHER" id="PTHR30290:SF9">
    <property type="entry name" value="OLIGOPEPTIDE-BINDING PROTEIN APPA"/>
    <property type="match status" value="1"/>
</dbReference>
<dbReference type="RefSeq" id="WP_345678050.1">
    <property type="nucleotide sequence ID" value="NZ_BAABHS010000019.1"/>
</dbReference>
<keyword evidence="3 4" id="KW-0732">Signal</keyword>
<protein>
    <submittedName>
        <fullName evidence="6">Glutathione ABC transporter substrate-binding protein GsiB</fullName>
    </submittedName>
</protein>
<comment type="caution">
    <text evidence="6">The sequence shown here is derived from an EMBL/GenBank/DDBJ whole genome shotgun (WGS) entry which is preliminary data.</text>
</comment>
<dbReference type="EMBL" id="BAABHS010000019">
    <property type="protein sequence ID" value="GAA4977568.1"/>
    <property type="molecule type" value="Genomic_DNA"/>
</dbReference>
<dbReference type="PANTHER" id="PTHR30290">
    <property type="entry name" value="PERIPLASMIC BINDING COMPONENT OF ABC TRANSPORTER"/>
    <property type="match status" value="1"/>
</dbReference>
<organism evidence="6 7">
    <name type="scientific">Yinghuangia aomiensis</name>
    <dbReference type="NCBI Taxonomy" id="676205"/>
    <lineage>
        <taxon>Bacteria</taxon>
        <taxon>Bacillati</taxon>
        <taxon>Actinomycetota</taxon>
        <taxon>Actinomycetes</taxon>
        <taxon>Kitasatosporales</taxon>
        <taxon>Streptomycetaceae</taxon>
        <taxon>Yinghuangia</taxon>
    </lineage>
</organism>
<keyword evidence="7" id="KW-1185">Reference proteome</keyword>
<feature type="signal peptide" evidence="4">
    <location>
        <begin position="1"/>
        <end position="35"/>
    </location>
</feature>
<dbReference type="SUPFAM" id="SSF53850">
    <property type="entry name" value="Periplasmic binding protein-like II"/>
    <property type="match status" value="1"/>
</dbReference>
<evidence type="ECO:0000313" key="6">
    <source>
        <dbReference type="EMBL" id="GAA4977568.1"/>
    </source>
</evidence>
<dbReference type="Gene3D" id="3.40.190.10">
    <property type="entry name" value="Periplasmic binding protein-like II"/>
    <property type="match status" value="1"/>
</dbReference>
<gene>
    <name evidence="6" type="primary">gsiB_5</name>
    <name evidence="6" type="ORF">GCM10023205_51450</name>
</gene>
<proteinExistence type="inferred from homology"/>
<dbReference type="Proteomes" id="UP001500466">
    <property type="component" value="Unassembled WGS sequence"/>
</dbReference>
<sequence length="533" mass="57581">MPWRPDPRRTPPRRTAPRRRAAAALSAVLALAATACGGGSDDKDAPAASGAAAKTGGSLTMLALADSRALDPFTASGVAVADEPRLSALYDPLVYLDDADGKVKPHLAEGLTTADNGATWTLKLRPGVKFSDGTDFNADAVKLTWEMHTKPENRSTQASYASGLTLQVVDPLTLSITPKAPNPNFDRLVATRLTYIEAPSALAKGLTEAGAKPVGAGPFILQSWTRGSEQVFVRNPDYWQKDKGLPKLDKLTIKAVQDREQQYTTVKAGGADLVASSYPEYLDRAKKELQVSQLSLIGGQHIAFNLRQAPFDDIRARRAIALALDPAEVPKVLGNGFVPAKNFFDQTSPFFDPAAAQPAQNKEEAQKLFDELAAEGKKVDFTYTISQTGVKVAELMKSRLEQFRNVSMRIEALDVAAFVAKFNVQRNYQAGQYQSWLPDPEPEMWSLFHSASPLNQNGWKNPAADKALDDARASTDPAVRKQAYAALQQAMVADLPVWVYAESTVGIIYGKNVSGVQVYNAGSLFMDRVGVGG</sequence>
<feature type="domain" description="Solute-binding protein family 5" evidence="5">
    <location>
        <begin position="102"/>
        <end position="451"/>
    </location>
</feature>
<evidence type="ECO:0000256" key="1">
    <source>
        <dbReference type="ARBA" id="ARBA00005695"/>
    </source>
</evidence>
<dbReference type="InterPro" id="IPR039424">
    <property type="entry name" value="SBP_5"/>
</dbReference>
<evidence type="ECO:0000259" key="5">
    <source>
        <dbReference type="Pfam" id="PF00496"/>
    </source>
</evidence>
<dbReference type="InterPro" id="IPR030678">
    <property type="entry name" value="Peptide/Ni-bd"/>
</dbReference>
<dbReference type="InterPro" id="IPR000914">
    <property type="entry name" value="SBP_5_dom"/>
</dbReference>
<feature type="chain" id="PRO_5046734808" evidence="4">
    <location>
        <begin position="36"/>
        <end position="533"/>
    </location>
</feature>
<evidence type="ECO:0000256" key="3">
    <source>
        <dbReference type="ARBA" id="ARBA00022729"/>
    </source>
</evidence>
<name>A0ABP9HSG4_9ACTN</name>
<dbReference type="PIRSF" id="PIRSF002741">
    <property type="entry name" value="MppA"/>
    <property type="match status" value="1"/>
</dbReference>
<dbReference type="Pfam" id="PF00496">
    <property type="entry name" value="SBP_bac_5"/>
    <property type="match status" value="1"/>
</dbReference>
<comment type="similarity">
    <text evidence="1">Belongs to the bacterial solute-binding protein 5 family.</text>
</comment>
<dbReference type="Gene3D" id="3.10.105.10">
    <property type="entry name" value="Dipeptide-binding Protein, Domain 3"/>
    <property type="match status" value="1"/>
</dbReference>
<evidence type="ECO:0000313" key="7">
    <source>
        <dbReference type="Proteomes" id="UP001500466"/>
    </source>
</evidence>
<reference evidence="7" key="1">
    <citation type="journal article" date="2019" name="Int. J. Syst. Evol. Microbiol.">
        <title>The Global Catalogue of Microorganisms (GCM) 10K type strain sequencing project: providing services to taxonomists for standard genome sequencing and annotation.</title>
        <authorList>
            <consortium name="The Broad Institute Genomics Platform"/>
            <consortium name="The Broad Institute Genome Sequencing Center for Infectious Disease"/>
            <person name="Wu L."/>
            <person name="Ma J."/>
        </authorList>
    </citation>
    <scope>NUCLEOTIDE SEQUENCE [LARGE SCALE GENOMIC DNA]</scope>
    <source>
        <strain evidence="7">JCM 17986</strain>
    </source>
</reference>
<keyword evidence="2" id="KW-0813">Transport</keyword>
<dbReference type="CDD" id="cd00995">
    <property type="entry name" value="PBP2_NikA_DppA_OppA_like"/>
    <property type="match status" value="1"/>
</dbReference>